<keyword evidence="12" id="KW-1185">Reference proteome</keyword>
<evidence type="ECO:0000256" key="8">
    <source>
        <dbReference type="PROSITE-ProRule" id="PRU00581"/>
    </source>
</evidence>
<evidence type="ECO:0000256" key="3">
    <source>
        <dbReference type="ARBA" id="ARBA00022737"/>
    </source>
</evidence>
<reference evidence="11" key="2">
    <citation type="submission" date="2025-08" db="UniProtKB">
        <authorList>
            <consortium name="Ensembl"/>
        </authorList>
    </citation>
    <scope>IDENTIFICATION</scope>
</reference>
<evidence type="ECO:0000256" key="7">
    <source>
        <dbReference type="ARBA" id="ARBA00040733"/>
    </source>
</evidence>
<dbReference type="Proteomes" id="UP000314980">
    <property type="component" value="Unassembled WGS sequence"/>
</dbReference>
<organism evidence="11 12">
    <name type="scientific">Lates calcarifer</name>
    <name type="common">Barramundi</name>
    <name type="synonym">Holocentrus calcarifer</name>
    <dbReference type="NCBI Taxonomy" id="8187"/>
    <lineage>
        <taxon>Eukaryota</taxon>
        <taxon>Metazoa</taxon>
        <taxon>Chordata</taxon>
        <taxon>Craniata</taxon>
        <taxon>Vertebrata</taxon>
        <taxon>Euteleostomi</taxon>
        <taxon>Actinopterygii</taxon>
        <taxon>Neopterygii</taxon>
        <taxon>Teleostei</taxon>
        <taxon>Neoteleostei</taxon>
        <taxon>Acanthomorphata</taxon>
        <taxon>Carangaria</taxon>
        <taxon>Carangaria incertae sedis</taxon>
        <taxon>Centropomidae</taxon>
        <taxon>Lates</taxon>
    </lineage>
</organism>
<feature type="domain" description="MARVEL" evidence="10">
    <location>
        <begin position="13"/>
        <end position="148"/>
    </location>
</feature>
<feature type="domain" description="MARVEL" evidence="10">
    <location>
        <begin position="143"/>
        <end position="288"/>
    </location>
</feature>
<accession>A0A4W6CHM7</accession>
<evidence type="ECO:0000256" key="6">
    <source>
        <dbReference type="ARBA" id="ARBA00034721"/>
    </source>
</evidence>
<feature type="transmembrane region" description="Helical" evidence="9">
    <location>
        <begin position="177"/>
        <end position="202"/>
    </location>
</feature>
<dbReference type="AlphaFoldDB" id="A0A4W6CHM7"/>
<keyword evidence="4 9" id="KW-1133">Transmembrane helix</keyword>
<dbReference type="InterPro" id="IPR008253">
    <property type="entry name" value="Marvel"/>
</dbReference>
<dbReference type="PROSITE" id="PS51225">
    <property type="entry name" value="MARVEL"/>
    <property type="match status" value="2"/>
</dbReference>
<gene>
    <name evidence="11" type="primary">MYADML2</name>
</gene>
<comment type="subcellular location">
    <subcellularLocation>
        <location evidence="1">Membrane</location>
        <topology evidence="1">Multi-pass membrane protein</topology>
    </subcellularLocation>
</comment>
<keyword evidence="5 8" id="KW-0472">Membrane</keyword>
<evidence type="ECO:0000256" key="9">
    <source>
        <dbReference type="SAM" id="Phobius"/>
    </source>
</evidence>
<feature type="transmembrane region" description="Helical" evidence="9">
    <location>
        <begin position="83"/>
        <end position="105"/>
    </location>
</feature>
<proteinExistence type="inferred from homology"/>
<feature type="transmembrane region" description="Helical" evidence="9">
    <location>
        <begin position="20"/>
        <end position="36"/>
    </location>
</feature>
<comment type="similarity">
    <text evidence="6">Belongs to the MAL family.</text>
</comment>
<feature type="transmembrane region" description="Helical" evidence="9">
    <location>
        <begin position="140"/>
        <end position="165"/>
    </location>
</feature>
<evidence type="ECO:0000256" key="4">
    <source>
        <dbReference type="ARBA" id="ARBA00022989"/>
    </source>
</evidence>
<keyword evidence="3" id="KW-0677">Repeat</keyword>
<feature type="transmembrane region" description="Helical" evidence="9">
    <location>
        <begin position="263"/>
        <end position="282"/>
    </location>
</feature>
<evidence type="ECO:0000256" key="1">
    <source>
        <dbReference type="ARBA" id="ARBA00004141"/>
    </source>
</evidence>
<dbReference type="Pfam" id="PF01284">
    <property type="entry name" value="MARVEL"/>
    <property type="match status" value="2"/>
</dbReference>
<evidence type="ECO:0000256" key="5">
    <source>
        <dbReference type="ARBA" id="ARBA00023136"/>
    </source>
</evidence>
<keyword evidence="2 8" id="KW-0812">Transmembrane</keyword>
<sequence>MDPQGGPYLNKKALCSPLGAARLCQLAMGCAVIAMVTHSAGYSGSHGVFCMAAWCFCFAMSVAVFFLDATRLYSCLPISWDNLTVTCAAFATLLYVTASVVYPLFFVRIECPYDGCAVRDFRIASHPEVALCRARPGQAVVGYMATVSGLLKVVQGFVACIIFGALANGSEYSRYAATIYCVVVYALCFALTTLVVIMTVCGRTKAVRCMPFDRFAVVCTLLEVLLYLSASVVWPVFCFDTKYGSPWRPSSCPRGKCSWDSKVVVAVFSFVNFVLYVVDLIYSQRIRFVSSHVSTNSRV</sequence>
<evidence type="ECO:0000313" key="12">
    <source>
        <dbReference type="Proteomes" id="UP000314980"/>
    </source>
</evidence>
<dbReference type="GO" id="GO:0016020">
    <property type="term" value="C:membrane"/>
    <property type="evidence" value="ECO:0007669"/>
    <property type="project" value="UniProtKB-SubCell"/>
</dbReference>
<evidence type="ECO:0000259" key="10">
    <source>
        <dbReference type="PROSITE" id="PS51225"/>
    </source>
</evidence>
<dbReference type="Ensembl" id="ENSLCAT00010011485.1">
    <property type="protein sequence ID" value="ENSLCAP00010011240.1"/>
    <property type="gene ID" value="ENSLCAG00010005338.1"/>
</dbReference>
<reference evidence="12" key="1">
    <citation type="submission" date="2015-09" db="EMBL/GenBank/DDBJ databases">
        <authorList>
            <person name="Sai Rama Sridatta P."/>
        </authorList>
    </citation>
    <scope>NUCLEOTIDE SEQUENCE [LARGE SCALE GENOMIC DNA]</scope>
</reference>
<dbReference type="PANTHER" id="PTHR17068:SF5">
    <property type="entry name" value="MYELOID-ASSOCIATED DIFFERENTIATION MARKER-LIKE PROTEIN 2"/>
    <property type="match status" value="1"/>
</dbReference>
<reference evidence="11" key="3">
    <citation type="submission" date="2025-09" db="UniProtKB">
        <authorList>
            <consortium name="Ensembl"/>
        </authorList>
    </citation>
    <scope>IDENTIFICATION</scope>
</reference>
<feature type="transmembrane region" description="Helical" evidence="9">
    <location>
        <begin position="48"/>
        <end position="67"/>
    </location>
</feature>
<dbReference type="GeneTree" id="ENSGT00950000182933"/>
<protein>
    <recommendedName>
        <fullName evidence="7">Myeloid-associated differentiation marker-like protein 2</fullName>
    </recommendedName>
</protein>
<dbReference type="InterPro" id="IPR047123">
    <property type="entry name" value="MYADM-like"/>
</dbReference>
<evidence type="ECO:0000256" key="2">
    <source>
        <dbReference type="ARBA" id="ARBA00022692"/>
    </source>
</evidence>
<dbReference type="InParanoid" id="A0A4W6CHM7"/>
<feature type="transmembrane region" description="Helical" evidence="9">
    <location>
        <begin position="214"/>
        <end position="237"/>
    </location>
</feature>
<name>A0A4W6CHM7_LATCA</name>
<dbReference type="PANTHER" id="PTHR17068">
    <property type="entry name" value="MYELOID-ASSOCIATED DIFFERENTIATION MARKER MYADM FAMILY MEMBER"/>
    <property type="match status" value="1"/>
</dbReference>
<evidence type="ECO:0000313" key="11">
    <source>
        <dbReference type="Ensembl" id="ENSLCAP00010011240.1"/>
    </source>
</evidence>